<name>A0A183JI36_9TREM</name>
<sequence length="222" mass="26046">MEENKSGPSGGRDQEEALEVDRTHIEESTQLRHKACPHMESSRLKEKRKTKEHITPRNGDRYEKTEQELDGTRKEGPGQNADVKARISKARTAFLKSNNIYGTQNNFQPILMSQSPIPTLRQFYCMELKLGELQQPSSRKCNYSLLWERKDELPAEEEIRERQSKWIEHTLGKSSNYITRQALTWNPEGKRKSVRPKNTLRQEMESDMKKMNNNWKQVEMII</sequence>
<accession>A0A183JI36</accession>
<dbReference type="STRING" id="6186.A0A183JI36"/>
<feature type="compositionally biased region" description="Basic and acidic residues" evidence="1">
    <location>
        <begin position="52"/>
        <end position="76"/>
    </location>
</feature>
<dbReference type="EMBL" id="UZAK01002241">
    <property type="protein sequence ID" value="VDO73998.1"/>
    <property type="molecule type" value="Genomic_DNA"/>
</dbReference>
<reference evidence="4" key="1">
    <citation type="submission" date="2016-06" db="UniProtKB">
        <authorList>
            <consortium name="WormBaseParasite"/>
        </authorList>
    </citation>
    <scope>IDENTIFICATION</scope>
</reference>
<feature type="compositionally biased region" description="Basic and acidic residues" evidence="1">
    <location>
        <begin position="12"/>
        <end position="30"/>
    </location>
</feature>
<gene>
    <name evidence="2" type="ORF">SCUD_LOCUS2360</name>
</gene>
<evidence type="ECO:0000313" key="3">
    <source>
        <dbReference type="Proteomes" id="UP000279833"/>
    </source>
</evidence>
<organism evidence="4">
    <name type="scientific">Schistosoma curassoni</name>
    <dbReference type="NCBI Taxonomy" id="6186"/>
    <lineage>
        <taxon>Eukaryota</taxon>
        <taxon>Metazoa</taxon>
        <taxon>Spiralia</taxon>
        <taxon>Lophotrochozoa</taxon>
        <taxon>Platyhelminthes</taxon>
        <taxon>Trematoda</taxon>
        <taxon>Digenea</taxon>
        <taxon>Strigeidida</taxon>
        <taxon>Schistosomatoidea</taxon>
        <taxon>Schistosomatidae</taxon>
        <taxon>Schistosoma</taxon>
    </lineage>
</organism>
<keyword evidence="3" id="KW-1185">Reference proteome</keyword>
<dbReference type="Proteomes" id="UP000279833">
    <property type="component" value="Unassembled WGS sequence"/>
</dbReference>
<dbReference type="WBParaSite" id="SCUD_0000235901-mRNA-1">
    <property type="protein sequence ID" value="SCUD_0000235901-mRNA-1"/>
    <property type="gene ID" value="SCUD_0000235901"/>
</dbReference>
<evidence type="ECO:0000256" key="1">
    <source>
        <dbReference type="SAM" id="MobiDB-lite"/>
    </source>
</evidence>
<feature type="region of interest" description="Disordered" evidence="1">
    <location>
        <begin position="1"/>
        <end position="80"/>
    </location>
</feature>
<dbReference type="AlphaFoldDB" id="A0A183JI36"/>
<protein>
    <submittedName>
        <fullName evidence="2 4">Uncharacterized protein</fullName>
    </submittedName>
</protein>
<evidence type="ECO:0000313" key="4">
    <source>
        <dbReference type="WBParaSite" id="SCUD_0000235901-mRNA-1"/>
    </source>
</evidence>
<evidence type="ECO:0000313" key="2">
    <source>
        <dbReference type="EMBL" id="VDO73998.1"/>
    </source>
</evidence>
<proteinExistence type="predicted"/>
<reference evidence="2 3" key="2">
    <citation type="submission" date="2018-11" db="EMBL/GenBank/DDBJ databases">
        <authorList>
            <consortium name="Pathogen Informatics"/>
        </authorList>
    </citation>
    <scope>NUCLEOTIDE SEQUENCE [LARGE SCALE GENOMIC DNA]</scope>
    <source>
        <strain evidence="2">Dakar</strain>
        <strain evidence="3">Dakar, Senegal</strain>
    </source>
</reference>